<feature type="transmembrane region" description="Helical" evidence="6">
    <location>
        <begin position="127"/>
        <end position="150"/>
    </location>
</feature>
<keyword evidence="4" id="KW-0813">Transport</keyword>
<evidence type="ECO:0000256" key="6">
    <source>
        <dbReference type="SAM" id="Phobius"/>
    </source>
</evidence>
<comment type="function">
    <text evidence="1">Multidrug efflux pump.</text>
</comment>
<dbReference type="GO" id="GO:0005886">
    <property type="term" value="C:plasma membrane"/>
    <property type="evidence" value="ECO:0007669"/>
    <property type="project" value="TreeGrafter"/>
</dbReference>
<dbReference type="Proteomes" id="UP000317940">
    <property type="component" value="Unassembled WGS sequence"/>
</dbReference>
<keyword evidence="8" id="KW-1185">Reference proteome</keyword>
<feature type="transmembrane region" description="Helical" evidence="6">
    <location>
        <begin position="261"/>
        <end position="285"/>
    </location>
</feature>
<organism evidence="7 8">
    <name type="scientific">Kitasatospora viridis</name>
    <dbReference type="NCBI Taxonomy" id="281105"/>
    <lineage>
        <taxon>Bacteria</taxon>
        <taxon>Bacillati</taxon>
        <taxon>Actinomycetota</taxon>
        <taxon>Actinomycetes</taxon>
        <taxon>Kitasatosporales</taxon>
        <taxon>Streptomycetaceae</taxon>
        <taxon>Kitasatospora</taxon>
    </lineage>
</organism>
<evidence type="ECO:0000256" key="1">
    <source>
        <dbReference type="ARBA" id="ARBA00003408"/>
    </source>
</evidence>
<evidence type="ECO:0000256" key="3">
    <source>
        <dbReference type="ARBA" id="ARBA00020268"/>
    </source>
</evidence>
<dbReference type="EMBL" id="VIWT01000004">
    <property type="protein sequence ID" value="TWF82985.1"/>
    <property type="molecule type" value="Genomic_DNA"/>
</dbReference>
<dbReference type="CDD" id="cd12082">
    <property type="entry name" value="MATE_like"/>
    <property type="match status" value="1"/>
</dbReference>
<evidence type="ECO:0000256" key="4">
    <source>
        <dbReference type="ARBA" id="ARBA00022448"/>
    </source>
</evidence>
<comment type="caution">
    <text evidence="7">The sequence shown here is derived from an EMBL/GenBank/DDBJ whole genome shotgun (WGS) entry which is preliminary data.</text>
</comment>
<gene>
    <name evidence="7" type="ORF">FHX73_14468</name>
</gene>
<feature type="transmembrane region" description="Helical" evidence="6">
    <location>
        <begin position="93"/>
        <end position="115"/>
    </location>
</feature>
<dbReference type="PANTHER" id="PTHR43298:SF2">
    <property type="entry name" value="FMN_FAD EXPORTER YEEO-RELATED"/>
    <property type="match status" value="1"/>
</dbReference>
<keyword evidence="6" id="KW-0812">Transmembrane</keyword>
<dbReference type="InterPro" id="IPR002528">
    <property type="entry name" value="MATE_fam"/>
</dbReference>
<dbReference type="GO" id="GO:0015297">
    <property type="term" value="F:antiporter activity"/>
    <property type="evidence" value="ECO:0007669"/>
    <property type="project" value="InterPro"/>
</dbReference>
<dbReference type="AlphaFoldDB" id="A0A561T797"/>
<dbReference type="RefSeq" id="WP_246214094.1">
    <property type="nucleotide sequence ID" value="NZ_BAAAMZ010000009.1"/>
</dbReference>
<accession>A0A561T797</accession>
<feature type="transmembrane region" description="Helical" evidence="6">
    <location>
        <begin position="157"/>
        <end position="176"/>
    </location>
</feature>
<dbReference type="Pfam" id="PF01554">
    <property type="entry name" value="MatE"/>
    <property type="match status" value="2"/>
</dbReference>
<dbReference type="GO" id="GO:0042910">
    <property type="term" value="F:xenobiotic transmembrane transporter activity"/>
    <property type="evidence" value="ECO:0007669"/>
    <property type="project" value="InterPro"/>
</dbReference>
<sequence>MDSGFGSVVRKVAGTAAPLYLSMIAASAGAVVDTAVLGRHATATLAAFGVTMAVYGPATAAIAGSMRGVMPFVAENADRPVELARVVRNGFRLGGSVGVFGAVAVALVPLIGRVGGVPAATLGQLGVFPWLLALSALLTAVGCAATATLIGLDRGRLVMRAGLTGTGVAVVLSLVLVPSFGLAGAGVAMVASSAINAGVAQLALRRVPLVAVRPAGVRPPVREVVELAKVGLPLAATVLVKFAVLGVLAFVAARIGTRAAAVHSVAVSLVNLLFTVAVAVGQATVPLVADRHRAGDLPGLRVRVRAGVLVAVTAVLALGAVLLGLHGVVLRVFSGDPVLRGQVARLLPLVLVAVLGDAVQAQLGFGMIGVRRTGRSLVNFACCYGLLALAAAPVGSLGGLTGLWGALALANLLLIGTQGLQFARQSALAVAEVRASTTAPVAPVS</sequence>
<feature type="transmembrane region" description="Helical" evidence="6">
    <location>
        <begin position="346"/>
        <end position="365"/>
    </location>
</feature>
<feature type="transmembrane region" description="Helical" evidence="6">
    <location>
        <begin position="12"/>
        <end position="32"/>
    </location>
</feature>
<proteinExistence type="inferred from homology"/>
<evidence type="ECO:0000313" key="8">
    <source>
        <dbReference type="Proteomes" id="UP000317940"/>
    </source>
</evidence>
<feature type="transmembrane region" description="Helical" evidence="6">
    <location>
        <begin position="232"/>
        <end position="255"/>
    </location>
</feature>
<evidence type="ECO:0000256" key="5">
    <source>
        <dbReference type="ARBA" id="ARBA00031636"/>
    </source>
</evidence>
<name>A0A561T797_9ACTN</name>
<evidence type="ECO:0000256" key="2">
    <source>
        <dbReference type="ARBA" id="ARBA00010199"/>
    </source>
</evidence>
<dbReference type="InterPro" id="IPR050222">
    <property type="entry name" value="MATE_MdtK"/>
</dbReference>
<feature type="transmembrane region" description="Helical" evidence="6">
    <location>
        <begin position="44"/>
        <end position="63"/>
    </location>
</feature>
<evidence type="ECO:0000313" key="7">
    <source>
        <dbReference type="EMBL" id="TWF82985.1"/>
    </source>
</evidence>
<dbReference type="PANTHER" id="PTHR43298">
    <property type="entry name" value="MULTIDRUG RESISTANCE PROTEIN NORM-RELATED"/>
    <property type="match status" value="1"/>
</dbReference>
<keyword evidence="6" id="KW-1133">Transmembrane helix</keyword>
<keyword evidence="6" id="KW-0472">Membrane</keyword>
<reference evidence="7 8" key="1">
    <citation type="submission" date="2019-06" db="EMBL/GenBank/DDBJ databases">
        <title>Sequencing the genomes of 1000 actinobacteria strains.</title>
        <authorList>
            <person name="Klenk H.-P."/>
        </authorList>
    </citation>
    <scope>NUCLEOTIDE SEQUENCE [LARGE SCALE GENOMIC DNA]</scope>
    <source>
        <strain evidence="7 8">DSM 44826</strain>
    </source>
</reference>
<protein>
    <recommendedName>
        <fullName evidence="3">Probable multidrug resistance protein NorM</fullName>
    </recommendedName>
    <alternativeName>
        <fullName evidence="5">Multidrug-efflux transporter</fullName>
    </alternativeName>
</protein>
<comment type="similarity">
    <text evidence="2">Belongs to the multi antimicrobial extrusion (MATE) (TC 2.A.66.1) family.</text>
</comment>
<feature type="transmembrane region" description="Helical" evidence="6">
    <location>
        <begin position="402"/>
        <end position="420"/>
    </location>
</feature>
<feature type="transmembrane region" description="Helical" evidence="6">
    <location>
        <begin position="306"/>
        <end position="326"/>
    </location>
</feature>